<reference evidence="1 2" key="1">
    <citation type="submission" date="2024-01" db="EMBL/GenBank/DDBJ databases">
        <title>Genome assemblies of Stephania.</title>
        <authorList>
            <person name="Yang L."/>
        </authorList>
    </citation>
    <scope>NUCLEOTIDE SEQUENCE [LARGE SCALE GENOMIC DNA]</scope>
    <source>
        <strain evidence="1">JXDWG</strain>
        <tissue evidence="1">Leaf</tissue>
    </source>
</reference>
<sequence>MKSVGRRVGFKLFEGANNKFSIPLQEILNLYLKFYLSFHVERKFFQVMRTKQGGVRVSESTTKTELAVELSNEETF</sequence>
<comment type="caution">
    <text evidence="1">The sequence shown here is derived from an EMBL/GenBank/DDBJ whole genome shotgun (WGS) entry which is preliminary data.</text>
</comment>
<organism evidence="1 2">
    <name type="scientific">Stephania cephalantha</name>
    <dbReference type="NCBI Taxonomy" id="152367"/>
    <lineage>
        <taxon>Eukaryota</taxon>
        <taxon>Viridiplantae</taxon>
        <taxon>Streptophyta</taxon>
        <taxon>Embryophyta</taxon>
        <taxon>Tracheophyta</taxon>
        <taxon>Spermatophyta</taxon>
        <taxon>Magnoliopsida</taxon>
        <taxon>Ranunculales</taxon>
        <taxon>Menispermaceae</taxon>
        <taxon>Menispermoideae</taxon>
        <taxon>Cissampelideae</taxon>
        <taxon>Stephania</taxon>
    </lineage>
</organism>
<proteinExistence type="predicted"/>
<gene>
    <name evidence="1" type="ORF">Scep_003591</name>
</gene>
<dbReference type="AlphaFoldDB" id="A0AAP0KQT1"/>
<keyword evidence="2" id="KW-1185">Reference proteome</keyword>
<dbReference type="Proteomes" id="UP001419268">
    <property type="component" value="Unassembled WGS sequence"/>
</dbReference>
<protein>
    <submittedName>
        <fullName evidence="1">Uncharacterized protein</fullName>
    </submittedName>
</protein>
<dbReference type="EMBL" id="JBBNAG010000002">
    <property type="protein sequence ID" value="KAK9157017.1"/>
    <property type="molecule type" value="Genomic_DNA"/>
</dbReference>
<evidence type="ECO:0000313" key="2">
    <source>
        <dbReference type="Proteomes" id="UP001419268"/>
    </source>
</evidence>
<name>A0AAP0KQT1_9MAGN</name>
<accession>A0AAP0KQT1</accession>
<evidence type="ECO:0000313" key="1">
    <source>
        <dbReference type="EMBL" id="KAK9157017.1"/>
    </source>
</evidence>